<evidence type="ECO:0000259" key="9">
    <source>
        <dbReference type="Pfam" id="PF25198"/>
    </source>
</evidence>
<keyword evidence="11" id="KW-1185">Reference proteome</keyword>
<comment type="similarity">
    <text evidence="2">Belongs to the GerABKC lipoprotein family.</text>
</comment>
<dbReference type="NCBIfam" id="TIGR02887">
    <property type="entry name" value="spore_ger_x_C"/>
    <property type="match status" value="1"/>
</dbReference>
<sequence length="409" mass="45711">MRTISLGIVSLMFMLILSGCWNRTELNELGIVVATGLDYMDGEWIISYQVIVPSNMASGNGGQSGSASQPAVHVFSVNSKSIHQALNLSNLEHPRRVYVAHNKVVVIGRNAAERGIGELMDYYFRNTEPRETVKMALTEGQAIEVLNKLSPPEKLPGASLSDMLSKESDQVSAYPIISVFNFALKMNSDSKGVGVPVIDLAGERTPGREEELKSEDVLKQTQQPLKMKITKLAIFNHDRLVGFLDYKESYGLSWITGEVHQTEISFPCSKEARTQEHAGFTVSSSKTQITPRKSGSHFAMQVKVKVKGNLTESTCQQDLTNPKVIKELEAQIDQQIEDYIMTGWSAMKKLKTDAAGLADKIHRKYPSDWRRIKENWQDELAQMDLDVQVQTTIKRTGLILKSFEQSEQE</sequence>
<dbReference type="Proteomes" id="UP000272464">
    <property type="component" value="Unassembled WGS sequence"/>
</dbReference>
<evidence type="ECO:0000256" key="2">
    <source>
        <dbReference type="ARBA" id="ARBA00007886"/>
    </source>
</evidence>
<comment type="caution">
    <text evidence="10">The sequence shown here is derived from an EMBL/GenBank/DDBJ whole genome shotgun (WGS) entry which is preliminary data.</text>
</comment>
<keyword evidence="7" id="KW-0449">Lipoprotein</keyword>
<dbReference type="AlphaFoldDB" id="A0A3S1E1A6"/>
<keyword evidence="5" id="KW-0472">Membrane</keyword>
<comment type="subcellular location">
    <subcellularLocation>
        <location evidence="1">Membrane</location>
        <topology evidence="1">Lipid-anchor</topology>
    </subcellularLocation>
</comment>
<evidence type="ECO:0000256" key="6">
    <source>
        <dbReference type="ARBA" id="ARBA00023139"/>
    </source>
</evidence>
<evidence type="ECO:0000313" key="10">
    <source>
        <dbReference type="EMBL" id="RUT35674.1"/>
    </source>
</evidence>
<dbReference type="PANTHER" id="PTHR35789">
    <property type="entry name" value="SPORE GERMINATION PROTEIN B3"/>
    <property type="match status" value="1"/>
</dbReference>
<keyword evidence="6" id="KW-0564">Palmitate</keyword>
<feature type="domain" description="Spore germination protein N-terminal" evidence="9">
    <location>
        <begin position="23"/>
        <end position="199"/>
    </location>
</feature>
<evidence type="ECO:0000256" key="7">
    <source>
        <dbReference type="ARBA" id="ARBA00023288"/>
    </source>
</evidence>
<evidence type="ECO:0000256" key="1">
    <source>
        <dbReference type="ARBA" id="ARBA00004635"/>
    </source>
</evidence>
<dbReference type="EMBL" id="RZNX01000001">
    <property type="protein sequence ID" value="RUT35674.1"/>
    <property type="molecule type" value="Genomic_DNA"/>
</dbReference>
<dbReference type="InterPro" id="IPR057336">
    <property type="entry name" value="GerAC_N"/>
</dbReference>
<dbReference type="OrthoDB" id="9816067at2"/>
<evidence type="ECO:0000256" key="5">
    <source>
        <dbReference type="ARBA" id="ARBA00023136"/>
    </source>
</evidence>
<dbReference type="PANTHER" id="PTHR35789:SF1">
    <property type="entry name" value="SPORE GERMINATION PROTEIN B3"/>
    <property type="match status" value="1"/>
</dbReference>
<name>A0A3S1E1A6_9BACL</name>
<dbReference type="Gene3D" id="3.30.300.210">
    <property type="entry name" value="Nutrient germinant receptor protein C, domain 3"/>
    <property type="match status" value="1"/>
</dbReference>
<organism evidence="10 11">
    <name type="scientific">Paenibacillus zeisoli</name>
    <dbReference type="NCBI Taxonomy" id="2496267"/>
    <lineage>
        <taxon>Bacteria</taxon>
        <taxon>Bacillati</taxon>
        <taxon>Bacillota</taxon>
        <taxon>Bacilli</taxon>
        <taxon>Bacillales</taxon>
        <taxon>Paenibacillaceae</taxon>
        <taxon>Paenibacillus</taxon>
    </lineage>
</organism>
<dbReference type="Pfam" id="PF05504">
    <property type="entry name" value="Spore_GerAC"/>
    <property type="match status" value="1"/>
</dbReference>
<dbReference type="InterPro" id="IPR038501">
    <property type="entry name" value="Spore_GerAC_C_sf"/>
</dbReference>
<evidence type="ECO:0000256" key="3">
    <source>
        <dbReference type="ARBA" id="ARBA00022544"/>
    </source>
</evidence>
<dbReference type="PROSITE" id="PS51257">
    <property type="entry name" value="PROKAR_LIPOPROTEIN"/>
    <property type="match status" value="1"/>
</dbReference>
<evidence type="ECO:0000259" key="8">
    <source>
        <dbReference type="Pfam" id="PF05504"/>
    </source>
</evidence>
<reference evidence="10 11" key="1">
    <citation type="submission" date="2018-12" db="EMBL/GenBank/DDBJ databases">
        <authorList>
            <person name="Sun L."/>
            <person name="Chen Z."/>
        </authorList>
    </citation>
    <scope>NUCLEOTIDE SEQUENCE [LARGE SCALE GENOMIC DNA]</scope>
    <source>
        <strain evidence="10 11">3-5-3</strain>
    </source>
</reference>
<dbReference type="InterPro" id="IPR046953">
    <property type="entry name" value="Spore_GerAC-like_C"/>
</dbReference>
<evidence type="ECO:0000256" key="4">
    <source>
        <dbReference type="ARBA" id="ARBA00022729"/>
    </source>
</evidence>
<dbReference type="RefSeq" id="WP_127197374.1">
    <property type="nucleotide sequence ID" value="NZ_RZNX01000001.1"/>
</dbReference>
<dbReference type="GO" id="GO:0016020">
    <property type="term" value="C:membrane"/>
    <property type="evidence" value="ECO:0007669"/>
    <property type="project" value="UniProtKB-SubCell"/>
</dbReference>
<keyword evidence="3" id="KW-0309">Germination</keyword>
<accession>A0A3S1E1A6</accession>
<keyword evidence="4" id="KW-0732">Signal</keyword>
<protein>
    <submittedName>
        <fullName evidence="10">Ger(X)C family spore germination protein</fullName>
    </submittedName>
</protein>
<dbReference type="InterPro" id="IPR008844">
    <property type="entry name" value="Spore_GerAC-like"/>
</dbReference>
<feature type="domain" description="Spore germination GerAC-like C-terminal" evidence="8">
    <location>
        <begin position="231"/>
        <end position="397"/>
    </location>
</feature>
<dbReference type="GO" id="GO:0009847">
    <property type="term" value="P:spore germination"/>
    <property type="evidence" value="ECO:0007669"/>
    <property type="project" value="InterPro"/>
</dbReference>
<evidence type="ECO:0000313" key="11">
    <source>
        <dbReference type="Proteomes" id="UP000272464"/>
    </source>
</evidence>
<dbReference type="Pfam" id="PF25198">
    <property type="entry name" value="Spore_GerAC_N"/>
    <property type="match status" value="1"/>
</dbReference>
<proteinExistence type="inferred from homology"/>
<gene>
    <name evidence="10" type="ORF">EJP77_01240</name>
</gene>